<evidence type="ECO:0000313" key="1">
    <source>
        <dbReference type="EMBL" id="CAD7265580.1"/>
    </source>
</evidence>
<gene>
    <name evidence="1" type="ORF">TSIB3V08_LOCUS9613</name>
</gene>
<name>A0A7R9B4Z7_TIMSH</name>
<protein>
    <submittedName>
        <fullName evidence="1">Uncharacterized protein</fullName>
    </submittedName>
</protein>
<dbReference type="EMBL" id="OC005704">
    <property type="protein sequence ID" value="CAD7265580.1"/>
    <property type="molecule type" value="Genomic_DNA"/>
</dbReference>
<sequence length="382" mass="43311">MPSTKQSQHILRRGGKEGGYIEQKERRRLALWKFSGQPSDFSEIVEHPRAGTGNTLGQFHSGRASMASEALTSVSLQSNSFRPRWRMSRWCVLASHLTERSHAKLEGGGQLPPQKTLSNQILSHSKKLNPTYVLGSHRFETPSLTLEKAYDLAKVAEGSREQLSHLQTSTSSTPVLGRNQLYKETVMLGLHSFRIASFSLLSLRMRLPPLMTALTCAVSVRRDWLDLFSLSLFLLSLEVDLIYHTSRIRHRTCNKSTTDRVSNCTFSTVVVNLSRPWPEWSPVESTQVLPVGSIPPHLDHQHHHILSLVLYHWGYDCLLAGLVNSRIRTSRLKFLTPKFSTSSVVITQQLGEDPCSRFLPLLFHPFALASLWRQDELDLRRN</sequence>
<accession>A0A7R9B4Z7</accession>
<dbReference type="AlphaFoldDB" id="A0A7R9B4Z7"/>
<reference evidence="1" key="1">
    <citation type="submission" date="2020-11" db="EMBL/GenBank/DDBJ databases">
        <authorList>
            <person name="Tran Van P."/>
        </authorList>
    </citation>
    <scope>NUCLEOTIDE SEQUENCE</scope>
</reference>
<organism evidence="1">
    <name type="scientific">Timema shepardi</name>
    <name type="common">Walking stick</name>
    <dbReference type="NCBI Taxonomy" id="629360"/>
    <lineage>
        <taxon>Eukaryota</taxon>
        <taxon>Metazoa</taxon>
        <taxon>Ecdysozoa</taxon>
        <taxon>Arthropoda</taxon>
        <taxon>Hexapoda</taxon>
        <taxon>Insecta</taxon>
        <taxon>Pterygota</taxon>
        <taxon>Neoptera</taxon>
        <taxon>Polyneoptera</taxon>
        <taxon>Phasmatodea</taxon>
        <taxon>Timematodea</taxon>
        <taxon>Timematoidea</taxon>
        <taxon>Timematidae</taxon>
        <taxon>Timema</taxon>
    </lineage>
</organism>
<proteinExistence type="predicted"/>